<protein>
    <recommendedName>
        <fullName evidence="2">RWD domain-containing protein</fullName>
    </recommendedName>
</protein>
<dbReference type="EMBL" id="PPTA01000004">
    <property type="protein sequence ID" value="TFB04142.1"/>
    <property type="molecule type" value="Genomic_DNA"/>
</dbReference>
<keyword evidence="4" id="KW-1185">Reference proteome</keyword>
<dbReference type="SMART" id="SM00591">
    <property type="entry name" value="RWD"/>
    <property type="match status" value="1"/>
</dbReference>
<dbReference type="SUPFAM" id="SSF54495">
    <property type="entry name" value="UBC-like"/>
    <property type="match status" value="1"/>
</dbReference>
<dbReference type="Gene3D" id="3.10.110.10">
    <property type="entry name" value="Ubiquitin Conjugating Enzyme"/>
    <property type="match status" value="1"/>
</dbReference>
<dbReference type="InterPro" id="IPR016135">
    <property type="entry name" value="UBQ-conjugating_enzyme/RWD"/>
</dbReference>
<evidence type="ECO:0000256" key="1">
    <source>
        <dbReference type="SAM" id="MobiDB-lite"/>
    </source>
</evidence>
<name>A0ABY2H9G1_9HYPO</name>
<dbReference type="Proteomes" id="UP001642720">
    <property type="component" value="Unassembled WGS sequence"/>
</dbReference>
<sequence>MGREEQVEEREVLESIFPDEITDISETEFRIKVTLDIPGEDDNPEPPHFLLSVRYPDDYPDAAPHLDILSSPSSPPHPHFSVSEDRDKLLADLADTITENLGMAMVFTLYSSLKEAAEQLIQDRKDAAERAREEEQLAAEREENKKFHGTPVTPETFMKWREGFLKEMEEKRLREEEERLAEMKKARIKEPVRLTGRQLWERGLAGKGEEEDEEEGLADGVEQLKVEAV</sequence>
<dbReference type="PANTHER" id="PTHR12292">
    <property type="entry name" value="RWD DOMAIN-CONTAINING PROTEIN"/>
    <property type="match status" value="1"/>
</dbReference>
<reference evidence="3 4" key="1">
    <citation type="submission" date="2018-01" db="EMBL/GenBank/DDBJ databases">
        <title>Genome characterization of the sugarcane-associated fungus Trichoderma ghanense CCMA-1212 and their application in lignocelulose bioconversion.</title>
        <authorList>
            <person name="Steindorff A.S."/>
            <person name="Mendes T.D."/>
            <person name="Vilela E.S.D."/>
            <person name="Rodrigues D.S."/>
            <person name="Formighieri E.F."/>
            <person name="Melo I.S."/>
            <person name="Favaro L.C.L."/>
        </authorList>
    </citation>
    <scope>NUCLEOTIDE SEQUENCE [LARGE SCALE GENOMIC DNA]</scope>
    <source>
        <strain evidence="3 4">CCMA-1212</strain>
    </source>
</reference>
<comment type="caution">
    <text evidence="3">The sequence shown here is derived from an EMBL/GenBank/DDBJ whole genome shotgun (WGS) entry which is preliminary data.</text>
</comment>
<dbReference type="PROSITE" id="PS50908">
    <property type="entry name" value="RWD"/>
    <property type="match status" value="1"/>
</dbReference>
<proteinExistence type="predicted"/>
<dbReference type="Gene3D" id="6.20.400.10">
    <property type="match status" value="1"/>
</dbReference>
<dbReference type="Pfam" id="PF05773">
    <property type="entry name" value="RWD"/>
    <property type="match status" value="1"/>
</dbReference>
<feature type="region of interest" description="Disordered" evidence="1">
    <location>
        <begin position="125"/>
        <end position="153"/>
    </location>
</feature>
<evidence type="ECO:0000259" key="2">
    <source>
        <dbReference type="PROSITE" id="PS50908"/>
    </source>
</evidence>
<accession>A0ABY2H9G1</accession>
<evidence type="ECO:0000313" key="3">
    <source>
        <dbReference type="EMBL" id="TFB04142.1"/>
    </source>
</evidence>
<dbReference type="RefSeq" id="XP_073560343.1">
    <property type="nucleotide sequence ID" value="XM_073700826.1"/>
</dbReference>
<feature type="compositionally biased region" description="Basic and acidic residues" evidence="1">
    <location>
        <begin position="125"/>
        <end position="146"/>
    </location>
</feature>
<dbReference type="Pfam" id="PF16543">
    <property type="entry name" value="DFRP_C"/>
    <property type="match status" value="1"/>
</dbReference>
<feature type="domain" description="RWD" evidence="2">
    <location>
        <begin position="8"/>
        <end position="120"/>
    </location>
</feature>
<evidence type="ECO:0000313" key="4">
    <source>
        <dbReference type="Proteomes" id="UP001642720"/>
    </source>
</evidence>
<dbReference type="InterPro" id="IPR040213">
    <property type="entry name" value="GIR2-like"/>
</dbReference>
<gene>
    <name evidence="3" type="ORF">CCMA1212_003480</name>
</gene>
<organism evidence="3 4">
    <name type="scientific">Trichoderma ghanense</name>
    <dbReference type="NCBI Taxonomy" id="65468"/>
    <lineage>
        <taxon>Eukaryota</taxon>
        <taxon>Fungi</taxon>
        <taxon>Dikarya</taxon>
        <taxon>Ascomycota</taxon>
        <taxon>Pezizomycotina</taxon>
        <taxon>Sordariomycetes</taxon>
        <taxon>Hypocreomycetidae</taxon>
        <taxon>Hypocreales</taxon>
        <taxon>Hypocreaceae</taxon>
        <taxon>Trichoderma</taxon>
    </lineage>
</organism>
<feature type="region of interest" description="Disordered" evidence="1">
    <location>
        <begin position="201"/>
        <end position="229"/>
    </location>
</feature>
<dbReference type="GeneID" id="300575276"/>
<dbReference type="InterPro" id="IPR006575">
    <property type="entry name" value="RWD_dom"/>
</dbReference>
<dbReference type="InterPro" id="IPR032378">
    <property type="entry name" value="ZC3H15/TMA46_C"/>
</dbReference>